<dbReference type="EMBL" id="ALAN01000058">
    <property type="protein sequence ID" value="ETI69174.1"/>
    <property type="molecule type" value="Genomic_DNA"/>
</dbReference>
<reference evidence="2 3" key="1">
    <citation type="journal article" date="2014" name="Environ. Microbiol.">
        <title>The nitrate-ammonifying and nosZ-carrying bacterium Bacillus vireti is a potent source and sink for nitric and nitrous oxide under high nitrate conditions.</title>
        <authorList>
            <person name="Mania D."/>
            <person name="Heylen K."/>
            <person name="van Spanning R.J."/>
            <person name="Frostegard A."/>
        </authorList>
    </citation>
    <scope>NUCLEOTIDE SEQUENCE [LARGE SCALE GENOMIC DNA]</scope>
    <source>
        <strain evidence="2 3">LMG 21834</strain>
    </source>
</reference>
<name>A0AB94IQ59_9BACI</name>
<dbReference type="Proteomes" id="UP000018877">
    <property type="component" value="Unassembled WGS sequence"/>
</dbReference>
<dbReference type="RefSeq" id="WP_024027949.1">
    <property type="nucleotide sequence ID" value="NZ_ALAN01000058.1"/>
</dbReference>
<evidence type="ECO:0000313" key="3">
    <source>
        <dbReference type="Proteomes" id="UP000018877"/>
    </source>
</evidence>
<proteinExistence type="predicted"/>
<evidence type="ECO:0008006" key="4">
    <source>
        <dbReference type="Google" id="ProtNLM"/>
    </source>
</evidence>
<dbReference type="SUPFAM" id="SSF52266">
    <property type="entry name" value="SGNH hydrolase"/>
    <property type="match status" value="1"/>
</dbReference>
<evidence type="ECO:0000256" key="1">
    <source>
        <dbReference type="SAM" id="MobiDB-lite"/>
    </source>
</evidence>
<accession>A0AB94IQ59</accession>
<dbReference type="InterPro" id="IPR036514">
    <property type="entry name" value="SGNH_hydro_sf"/>
</dbReference>
<dbReference type="Gene3D" id="3.40.50.1110">
    <property type="entry name" value="SGNH hydrolase"/>
    <property type="match status" value="1"/>
</dbReference>
<feature type="region of interest" description="Disordered" evidence="1">
    <location>
        <begin position="234"/>
        <end position="254"/>
    </location>
</feature>
<protein>
    <recommendedName>
        <fullName evidence="4">SGNH/GDSL hydrolase family protein</fullName>
    </recommendedName>
</protein>
<dbReference type="AlphaFoldDB" id="A0AB94IQ59"/>
<keyword evidence="3" id="KW-1185">Reference proteome</keyword>
<comment type="caution">
    <text evidence="2">The sequence shown here is derived from an EMBL/GenBank/DDBJ whole genome shotgun (WGS) entry which is preliminary data.</text>
</comment>
<organism evidence="2 3">
    <name type="scientific">Neobacillus vireti LMG 21834</name>
    <dbReference type="NCBI Taxonomy" id="1131730"/>
    <lineage>
        <taxon>Bacteria</taxon>
        <taxon>Bacillati</taxon>
        <taxon>Bacillota</taxon>
        <taxon>Bacilli</taxon>
        <taxon>Bacillales</taxon>
        <taxon>Bacillaceae</taxon>
        <taxon>Neobacillus</taxon>
    </lineage>
</organism>
<gene>
    <name evidence="2" type="ORF">BAVI_08746</name>
</gene>
<sequence length="271" mass="30180">MAKFLTALLGIVFLVVLYLGQSHWNQQMTASAKSKPSSGLYQASTTKTDKLNLEEKGIEKDLLRLTRNWPSDSVNRFKETLKAEKTFKILFVGSPAIGSETAGPFPLVKEHLLETFGENYIQVAVKTFDSTTTQFINNHHQAEIAAEHADLIVLEPFILLNNGKVLLDKTIKDITTIIDDVSAKNPGTSFILQPSYPLYKAKIYPQQVAGLKKFAEEQGLPYLNHWDAWPDPNSDAIKDNLLPDQSAPSEKGNKIWSGSISQFLISESESE</sequence>
<dbReference type="CDD" id="cd00229">
    <property type="entry name" value="SGNH_hydrolase"/>
    <property type="match status" value="1"/>
</dbReference>
<evidence type="ECO:0000313" key="2">
    <source>
        <dbReference type="EMBL" id="ETI69174.1"/>
    </source>
</evidence>